<protein>
    <recommendedName>
        <fullName evidence="3">CN hydrolase domain-containing protein</fullName>
    </recommendedName>
</protein>
<reference evidence="4" key="1">
    <citation type="submission" date="2021-01" db="EMBL/GenBank/DDBJ databases">
        <authorList>
            <person name="Corre E."/>
            <person name="Pelletier E."/>
            <person name="Niang G."/>
            <person name="Scheremetjew M."/>
            <person name="Finn R."/>
            <person name="Kale V."/>
            <person name="Holt S."/>
            <person name="Cochrane G."/>
            <person name="Meng A."/>
            <person name="Brown T."/>
            <person name="Cohen L."/>
        </authorList>
    </citation>
    <scope>NUCLEOTIDE SEQUENCE</scope>
    <source>
        <strain evidence="4">SL-175</strain>
    </source>
</reference>
<evidence type="ECO:0000256" key="1">
    <source>
        <dbReference type="ARBA" id="ARBA00022801"/>
    </source>
</evidence>
<dbReference type="GO" id="GO:0006541">
    <property type="term" value="P:glutamine metabolic process"/>
    <property type="evidence" value="ECO:0007669"/>
    <property type="project" value="TreeGrafter"/>
</dbReference>
<dbReference type="Pfam" id="PF00795">
    <property type="entry name" value="CN_hydrolase"/>
    <property type="match status" value="2"/>
</dbReference>
<dbReference type="GO" id="GO:0006528">
    <property type="term" value="P:asparagine metabolic process"/>
    <property type="evidence" value="ECO:0007669"/>
    <property type="project" value="TreeGrafter"/>
</dbReference>
<dbReference type="EMBL" id="HBFC01008295">
    <property type="protein sequence ID" value="CAD8702063.1"/>
    <property type="molecule type" value="Transcribed_RNA"/>
</dbReference>
<feature type="domain" description="CN hydrolase" evidence="3">
    <location>
        <begin position="68"/>
        <end position="397"/>
    </location>
</feature>
<feature type="region of interest" description="Disordered" evidence="2">
    <location>
        <begin position="135"/>
        <end position="180"/>
    </location>
</feature>
<dbReference type="GO" id="GO:0005739">
    <property type="term" value="C:mitochondrion"/>
    <property type="evidence" value="ECO:0007669"/>
    <property type="project" value="TreeGrafter"/>
</dbReference>
<evidence type="ECO:0000313" key="4">
    <source>
        <dbReference type="EMBL" id="CAD8702063.1"/>
    </source>
</evidence>
<feature type="compositionally biased region" description="Basic and acidic residues" evidence="2">
    <location>
        <begin position="135"/>
        <end position="148"/>
    </location>
</feature>
<dbReference type="InterPro" id="IPR045254">
    <property type="entry name" value="Nit1/2_C-N_Hydrolase"/>
</dbReference>
<dbReference type="AlphaFoldDB" id="A0A7S0SB90"/>
<feature type="compositionally biased region" description="Basic and acidic residues" evidence="2">
    <location>
        <begin position="160"/>
        <end position="169"/>
    </location>
</feature>
<dbReference type="InterPro" id="IPR003010">
    <property type="entry name" value="C-N_Hydrolase"/>
</dbReference>
<accession>A0A7S0SB90</accession>
<evidence type="ECO:0000259" key="3">
    <source>
        <dbReference type="PROSITE" id="PS50263"/>
    </source>
</evidence>
<name>A0A7S0SB90_9CHLO</name>
<evidence type="ECO:0000256" key="2">
    <source>
        <dbReference type="SAM" id="MobiDB-lite"/>
    </source>
</evidence>
<sequence>MLATTAVAASLGFLAVTRRRLVRLHTRLDIVTRRIEGASHIGGVQSVYGARVPSPSRSLPSLAAPATVHVAMCQLAVGVDKAANIAGARDAIFAAAASGAALVVLPEMWNCPYANDSFPSYAEEIGTVGGWGESDRVEEVSRDGEEKPPSSSASTTVKVKSSDSKKGGEDSAGGDGNVSVSGKGTATATAAVVASDWSGASSSALASQSSPSVAMLSEAARACGVVLVGGSIPERCLDSGNLYNTCCVFGRDGTMLARHRKTHLFDIDIPGEITFKESDTLSPGDALTVVDTAVGRIGIGICFDVRFPELAMACVNRGAKILVYPGAFNTVTGPLHWELLLRARAVDNQCFVLACSPARVPGATYQAWGHSTAVGPFAEVIATCGESPATVACQLDMKQVAVRRRNMPLEQQRRGDLYALHDIQP</sequence>
<dbReference type="GO" id="GO:0050152">
    <property type="term" value="F:omega-amidase activity"/>
    <property type="evidence" value="ECO:0007669"/>
    <property type="project" value="TreeGrafter"/>
</dbReference>
<dbReference type="InterPro" id="IPR036526">
    <property type="entry name" value="C-N_Hydrolase_sf"/>
</dbReference>
<dbReference type="CDD" id="cd07572">
    <property type="entry name" value="nit"/>
    <property type="match status" value="1"/>
</dbReference>
<gene>
    <name evidence="4" type="ORF">MANT1106_LOCUS4745</name>
</gene>
<dbReference type="SUPFAM" id="SSF56317">
    <property type="entry name" value="Carbon-nitrogen hydrolase"/>
    <property type="match status" value="2"/>
</dbReference>
<proteinExistence type="predicted"/>
<dbReference type="PROSITE" id="PS50263">
    <property type="entry name" value="CN_HYDROLASE"/>
    <property type="match status" value="1"/>
</dbReference>
<dbReference type="Gene3D" id="3.60.110.10">
    <property type="entry name" value="Carbon-nitrogen hydrolase"/>
    <property type="match status" value="1"/>
</dbReference>
<dbReference type="PANTHER" id="PTHR23088">
    <property type="entry name" value="NITRILASE-RELATED"/>
    <property type="match status" value="1"/>
</dbReference>
<dbReference type="GO" id="GO:0006107">
    <property type="term" value="P:oxaloacetate metabolic process"/>
    <property type="evidence" value="ECO:0007669"/>
    <property type="project" value="TreeGrafter"/>
</dbReference>
<dbReference type="PANTHER" id="PTHR23088:SF30">
    <property type="entry name" value="OMEGA-AMIDASE NIT2"/>
    <property type="match status" value="1"/>
</dbReference>
<keyword evidence="1" id="KW-0378">Hydrolase</keyword>
<organism evidence="4">
    <name type="scientific">Mantoniella antarctica</name>
    <dbReference type="NCBI Taxonomy" id="81844"/>
    <lineage>
        <taxon>Eukaryota</taxon>
        <taxon>Viridiplantae</taxon>
        <taxon>Chlorophyta</taxon>
        <taxon>Mamiellophyceae</taxon>
        <taxon>Mamiellales</taxon>
        <taxon>Mamiellaceae</taxon>
        <taxon>Mantoniella</taxon>
    </lineage>
</organism>
<feature type="compositionally biased region" description="Low complexity" evidence="2">
    <location>
        <begin position="149"/>
        <end position="159"/>
    </location>
</feature>